<keyword evidence="2" id="KW-1133">Transmembrane helix</keyword>
<dbReference type="PANTHER" id="PTHR36819:SF1">
    <property type="entry name" value="REGULATOR OF PHOSPHOLIPASE D SRF1"/>
    <property type="match status" value="1"/>
</dbReference>
<evidence type="ECO:0000256" key="2">
    <source>
        <dbReference type="SAM" id="Phobius"/>
    </source>
</evidence>
<dbReference type="PANTHER" id="PTHR36819">
    <property type="entry name" value="REGULATOR OF PHOSPHOLIPASE D SRF1"/>
    <property type="match status" value="1"/>
</dbReference>
<evidence type="ECO:0000313" key="3">
    <source>
        <dbReference type="EMBL" id="WFD33588.1"/>
    </source>
</evidence>
<keyword evidence="2" id="KW-0812">Transmembrane</keyword>
<dbReference type="InterPro" id="IPR037737">
    <property type="entry name" value="Srf1"/>
</dbReference>
<evidence type="ECO:0000313" key="4">
    <source>
        <dbReference type="Proteomes" id="UP001219933"/>
    </source>
</evidence>
<gene>
    <name evidence="3" type="ORF">MCUN1_000401</name>
</gene>
<sequence>MNETVLASPRGPQSFGTSNLPASGLRPILSSSEEAETPEAMGHKVQTEGGDHAHMVVAGDTRWRSLVQMIEHRMVSTEPSVPQEDQQQNVMTMHKAPSEKWNEPWYPTVDERDALQQTSIFANVDRDGNPTTFTVGGTHQPKSAIARWKMFLLHNAFVPLLARLTNITLITCTLAVGIVLRNRLNRIDRPHAVGQSPLLTILFSPPSLVHAFFQIWLEYMTRPIGLWGLSSKLWYLAIEIVFTCLWAALLALTFDNYFTSTIACQSNASPFYPLIEQLLKNLGDVQDKASLCGLQIALICLCMVSVFVYVFVFMITLFRIFYRLTPQM</sequence>
<feature type="region of interest" description="Disordered" evidence="1">
    <location>
        <begin position="1"/>
        <end position="25"/>
    </location>
</feature>
<feature type="transmembrane region" description="Helical" evidence="2">
    <location>
        <begin position="296"/>
        <end position="322"/>
    </location>
</feature>
<proteinExistence type="predicted"/>
<keyword evidence="4" id="KW-1185">Reference proteome</keyword>
<evidence type="ECO:0000256" key="1">
    <source>
        <dbReference type="SAM" id="MobiDB-lite"/>
    </source>
</evidence>
<dbReference type="GO" id="GO:0071944">
    <property type="term" value="C:cell periphery"/>
    <property type="evidence" value="ECO:0007669"/>
    <property type="project" value="TreeGrafter"/>
</dbReference>
<accession>A0AAF0EN43</accession>
<keyword evidence="2" id="KW-0472">Membrane</keyword>
<dbReference type="EMBL" id="CP119877">
    <property type="protein sequence ID" value="WFD33588.1"/>
    <property type="molecule type" value="Genomic_DNA"/>
</dbReference>
<feature type="transmembrane region" description="Helical" evidence="2">
    <location>
        <begin position="192"/>
        <end position="213"/>
    </location>
</feature>
<dbReference type="AlphaFoldDB" id="A0AAF0EN43"/>
<feature type="transmembrane region" description="Helical" evidence="2">
    <location>
        <begin position="233"/>
        <end position="252"/>
    </location>
</feature>
<dbReference type="GO" id="GO:0000324">
    <property type="term" value="C:fungal-type vacuole"/>
    <property type="evidence" value="ECO:0007669"/>
    <property type="project" value="TreeGrafter"/>
</dbReference>
<protein>
    <submittedName>
        <fullName evidence="3">Uncharacterized protein</fullName>
    </submittedName>
</protein>
<dbReference type="Proteomes" id="UP001219933">
    <property type="component" value="Chromosome 1"/>
</dbReference>
<name>A0AAF0EN43_9BASI</name>
<feature type="transmembrane region" description="Helical" evidence="2">
    <location>
        <begin position="160"/>
        <end position="180"/>
    </location>
</feature>
<reference evidence="3" key="1">
    <citation type="submission" date="2023-03" db="EMBL/GenBank/DDBJ databases">
        <title>Mating type loci evolution in Malassezia.</title>
        <authorList>
            <person name="Coelho M.A."/>
        </authorList>
    </citation>
    <scope>NUCLEOTIDE SEQUENCE</scope>
    <source>
        <strain evidence="3">CBS 11721</strain>
    </source>
</reference>
<organism evidence="3 4">
    <name type="scientific">Malassezia cuniculi</name>
    <dbReference type="NCBI Taxonomy" id="948313"/>
    <lineage>
        <taxon>Eukaryota</taxon>
        <taxon>Fungi</taxon>
        <taxon>Dikarya</taxon>
        <taxon>Basidiomycota</taxon>
        <taxon>Ustilaginomycotina</taxon>
        <taxon>Malasseziomycetes</taxon>
        <taxon>Malasseziales</taxon>
        <taxon>Malasseziaceae</taxon>
        <taxon>Malassezia</taxon>
    </lineage>
</organism>